<comment type="caution">
    <text evidence="1">The sequence shown here is derived from an EMBL/GenBank/DDBJ whole genome shotgun (WGS) entry which is preliminary data.</text>
</comment>
<keyword evidence="2" id="KW-1185">Reference proteome</keyword>
<protein>
    <submittedName>
        <fullName evidence="1">Uncharacterized protein</fullName>
    </submittedName>
</protein>
<gene>
    <name evidence="1" type="ORF">PVK06_005604</name>
</gene>
<dbReference type="EMBL" id="JARKNE010000002">
    <property type="protein sequence ID" value="KAK5843161.1"/>
    <property type="molecule type" value="Genomic_DNA"/>
</dbReference>
<evidence type="ECO:0000313" key="1">
    <source>
        <dbReference type="EMBL" id="KAK5843161.1"/>
    </source>
</evidence>
<accession>A0ABR0QV12</accession>
<reference evidence="1 2" key="1">
    <citation type="submission" date="2023-03" db="EMBL/GenBank/DDBJ databases">
        <title>WGS of Gossypium arboreum.</title>
        <authorList>
            <person name="Yu D."/>
        </authorList>
    </citation>
    <scope>NUCLEOTIDE SEQUENCE [LARGE SCALE GENOMIC DNA]</scope>
    <source>
        <tissue evidence="1">Leaf</tissue>
    </source>
</reference>
<organism evidence="1 2">
    <name type="scientific">Gossypium arboreum</name>
    <name type="common">Tree cotton</name>
    <name type="synonym">Gossypium nanking</name>
    <dbReference type="NCBI Taxonomy" id="29729"/>
    <lineage>
        <taxon>Eukaryota</taxon>
        <taxon>Viridiplantae</taxon>
        <taxon>Streptophyta</taxon>
        <taxon>Embryophyta</taxon>
        <taxon>Tracheophyta</taxon>
        <taxon>Spermatophyta</taxon>
        <taxon>Magnoliopsida</taxon>
        <taxon>eudicotyledons</taxon>
        <taxon>Gunneridae</taxon>
        <taxon>Pentapetalae</taxon>
        <taxon>rosids</taxon>
        <taxon>malvids</taxon>
        <taxon>Malvales</taxon>
        <taxon>Malvaceae</taxon>
        <taxon>Malvoideae</taxon>
        <taxon>Gossypium</taxon>
    </lineage>
</organism>
<dbReference type="Proteomes" id="UP001358586">
    <property type="component" value="Chromosome 2"/>
</dbReference>
<name>A0ABR0QV12_GOSAR</name>
<proteinExistence type="predicted"/>
<evidence type="ECO:0000313" key="2">
    <source>
        <dbReference type="Proteomes" id="UP001358586"/>
    </source>
</evidence>
<sequence length="61" mass="7273">MDKKERIRVRKRVSKGTVEERERIKVREGMVGKRGRGERIRVGGRMVGKREKDRRRVVIRG</sequence>